<name>A0A6M5YBI9_9BACT</name>
<organism evidence="1 2">
    <name type="scientific">Spirosoma taeanense</name>
    <dbReference type="NCBI Taxonomy" id="2735870"/>
    <lineage>
        <taxon>Bacteria</taxon>
        <taxon>Pseudomonadati</taxon>
        <taxon>Bacteroidota</taxon>
        <taxon>Cytophagia</taxon>
        <taxon>Cytophagales</taxon>
        <taxon>Cytophagaceae</taxon>
        <taxon>Spirosoma</taxon>
    </lineage>
</organism>
<protein>
    <submittedName>
        <fullName evidence="1">Uncharacterized protein</fullName>
    </submittedName>
</protein>
<evidence type="ECO:0000313" key="2">
    <source>
        <dbReference type="Proteomes" id="UP000502756"/>
    </source>
</evidence>
<proteinExistence type="predicted"/>
<accession>A0A6M5YBI9</accession>
<dbReference type="AlphaFoldDB" id="A0A6M5YBI9"/>
<reference evidence="1 2" key="1">
    <citation type="submission" date="2020-05" db="EMBL/GenBank/DDBJ databases">
        <title>Genome sequencing of Spirosoma sp. TS118.</title>
        <authorList>
            <person name="Lee J.-H."/>
            <person name="Jeong S."/>
            <person name="Zhao L."/>
            <person name="Jung J.-H."/>
            <person name="Kim M.-K."/>
            <person name="Lim S."/>
        </authorList>
    </citation>
    <scope>NUCLEOTIDE SEQUENCE [LARGE SCALE GENOMIC DNA]</scope>
    <source>
        <strain evidence="1 2">TS118</strain>
    </source>
</reference>
<dbReference type="EMBL" id="CP053435">
    <property type="protein sequence ID" value="QJW91507.1"/>
    <property type="molecule type" value="Genomic_DNA"/>
</dbReference>
<keyword evidence="2" id="KW-1185">Reference proteome</keyword>
<dbReference type="KEGG" id="stae:HNV11_20045"/>
<gene>
    <name evidence="1" type="ORF">HNV11_20045</name>
</gene>
<dbReference type="Proteomes" id="UP000502756">
    <property type="component" value="Chromosome"/>
</dbReference>
<dbReference type="RefSeq" id="WP_171741357.1">
    <property type="nucleotide sequence ID" value="NZ_CP053435.1"/>
</dbReference>
<sequence>MTTQLKQDPQQLLVSTLSRLQQGVETISPAGDLIDQWSQALGEGNQTLENIADELYALKQALTEGRAPRIAGSLHTLSKLTKQAANESSDVGLVGQLNQLAEILDDASARIAQSR</sequence>
<evidence type="ECO:0000313" key="1">
    <source>
        <dbReference type="EMBL" id="QJW91507.1"/>
    </source>
</evidence>